<keyword evidence="1" id="KW-0472">Membrane</keyword>
<accession>A0A6G9AUL6</accession>
<organism evidence="2 3">
    <name type="scientific">Spirosoma aureum</name>
    <dbReference type="NCBI Taxonomy" id="2692134"/>
    <lineage>
        <taxon>Bacteria</taxon>
        <taxon>Pseudomonadati</taxon>
        <taxon>Bacteroidota</taxon>
        <taxon>Cytophagia</taxon>
        <taxon>Cytophagales</taxon>
        <taxon>Cytophagaceae</taxon>
        <taxon>Spirosoma</taxon>
    </lineage>
</organism>
<keyword evidence="3" id="KW-1185">Reference proteome</keyword>
<keyword evidence="1" id="KW-1133">Transmembrane helix</keyword>
<proteinExistence type="predicted"/>
<dbReference type="AlphaFoldDB" id="A0A6G9AUL6"/>
<dbReference type="Proteomes" id="UP000501802">
    <property type="component" value="Chromosome"/>
</dbReference>
<feature type="transmembrane region" description="Helical" evidence="1">
    <location>
        <begin position="20"/>
        <end position="40"/>
    </location>
</feature>
<name>A0A6G9AUL6_9BACT</name>
<evidence type="ECO:0000313" key="3">
    <source>
        <dbReference type="Proteomes" id="UP000501802"/>
    </source>
</evidence>
<dbReference type="EMBL" id="CP050063">
    <property type="protein sequence ID" value="QIP16019.1"/>
    <property type="molecule type" value="Genomic_DNA"/>
</dbReference>
<gene>
    <name evidence="2" type="ORF">G8759_26975</name>
</gene>
<sequence length="52" mass="6051">MKNVYRFLALSEIYWFKDLALPIFVTMIGFTMVGLTLRAVPRFLITVTRPEA</sequence>
<keyword evidence="1" id="KW-0812">Transmembrane</keyword>
<dbReference type="RefSeq" id="WP_167215423.1">
    <property type="nucleotide sequence ID" value="NZ_CP050063.1"/>
</dbReference>
<reference evidence="2 3" key="1">
    <citation type="submission" date="2020-03" db="EMBL/GenBank/DDBJ databases">
        <authorList>
            <person name="Kim M.K."/>
        </authorList>
    </citation>
    <scope>NUCLEOTIDE SEQUENCE [LARGE SCALE GENOMIC DNA]</scope>
    <source>
        <strain evidence="2 3">BT328</strain>
    </source>
</reference>
<evidence type="ECO:0000313" key="2">
    <source>
        <dbReference type="EMBL" id="QIP16019.1"/>
    </source>
</evidence>
<dbReference type="KEGG" id="spib:G8759_26975"/>
<evidence type="ECO:0000256" key="1">
    <source>
        <dbReference type="SAM" id="Phobius"/>
    </source>
</evidence>
<protein>
    <submittedName>
        <fullName evidence="2">Uncharacterized protein</fullName>
    </submittedName>
</protein>